<dbReference type="Pfam" id="PF24803">
    <property type="entry name" value="DUF7704"/>
    <property type="match status" value="1"/>
</dbReference>
<dbReference type="STRING" id="1314674.A0A0D7BFP4"/>
<feature type="transmembrane region" description="Helical" evidence="1">
    <location>
        <begin position="12"/>
        <end position="30"/>
    </location>
</feature>
<feature type="domain" description="DUF7704" evidence="2">
    <location>
        <begin position="3"/>
        <end position="141"/>
    </location>
</feature>
<dbReference type="AlphaFoldDB" id="A0A0D7BFP4"/>
<feature type="transmembrane region" description="Helical" evidence="1">
    <location>
        <begin position="118"/>
        <end position="139"/>
    </location>
</feature>
<dbReference type="InterPro" id="IPR056121">
    <property type="entry name" value="DUF7704"/>
</dbReference>
<dbReference type="Proteomes" id="UP000054007">
    <property type="component" value="Unassembled WGS sequence"/>
</dbReference>
<dbReference type="EMBL" id="KN880503">
    <property type="protein sequence ID" value="KIY68431.1"/>
    <property type="molecule type" value="Genomic_DNA"/>
</dbReference>
<feature type="transmembrane region" description="Helical" evidence="1">
    <location>
        <begin position="87"/>
        <end position="106"/>
    </location>
</feature>
<protein>
    <recommendedName>
        <fullName evidence="2">DUF7704 domain-containing protein</fullName>
    </recommendedName>
</protein>
<gene>
    <name evidence="3" type="ORF">CYLTODRAFT_453583</name>
</gene>
<dbReference type="OrthoDB" id="5313995at2759"/>
<keyword evidence="4" id="KW-1185">Reference proteome</keyword>
<dbReference type="PANTHER" id="PTHR37019:SF1">
    <property type="entry name" value="EXPERA DOMAIN-CONTAINING PROTEIN"/>
    <property type="match status" value="1"/>
</dbReference>
<organism evidence="3 4">
    <name type="scientific">Cylindrobasidium torrendii FP15055 ss-10</name>
    <dbReference type="NCBI Taxonomy" id="1314674"/>
    <lineage>
        <taxon>Eukaryota</taxon>
        <taxon>Fungi</taxon>
        <taxon>Dikarya</taxon>
        <taxon>Basidiomycota</taxon>
        <taxon>Agaricomycotina</taxon>
        <taxon>Agaricomycetes</taxon>
        <taxon>Agaricomycetidae</taxon>
        <taxon>Agaricales</taxon>
        <taxon>Marasmiineae</taxon>
        <taxon>Physalacriaceae</taxon>
        <taxon>Cylindrobasidium</taxon>
    </lineage>
</organism>
<dbReference type="PANTHER" id="PTHR37019">
    <property type="entry name" value="CHROMOSOME 1, WHOLE GENOME SHOTGUN SEQUENCE"/>
    <property type="match status" value="1"/>
</dbReference>
<keyword evidence="1" id="KW-0812">Transmembrane</keyword>
<reference evidence="3 4" key="1">
    <citation type="journal article" date="2015" name="Fungal Genet. Biol.">
        <title>Evolution of novel wood decay mechanisms in Agaricales revealed by the genome sequences of Fistulina hepatica and Cylindrobasidium torrendii.</title>
        <authorList>
            <person name="Floudas D."/>
            <person name="Held B.W."/>
            <person name="Riley R."/>
            <person name="Nagy L.G."/>
            <person name="Koehler G."/>
            <person name="Ransdell A.S."/>
            <person name="Younus H."/>
            <person name="Chow J."/>
            <person name="Chiniquy J."/>
            <person name="Lipzen A."/>
            <person name="Tritt A."/>
            <person name="Sun H."/>
            <person name="Haridas S."/>
            <person name="LaButti K."/>
            <person name="Ohm R.A."/>
            <person name="Kues U."/>
            <person name="Blanchette R.A."/>
            <person name="Grigoriev I.V."/>
            <person name="Minto R.E."/>
            <person name="Hibbett D.S."/>
        </authorList>
    </citation>
    <scope>NUCLEOTIDE SEQUENCE [LARGE SCALE GENOMIC DNA]</scope>
    <source>
        <strain evidence="3 4">FP15055 ss-10</strain>
    </source>
</reference>
<accession>A0A0D7BFP4</accession>
<proteinExistence type="predicted"/>
<name>A0A0D7BFP4_9AGAR</name>
<evidence type="ECO:0000259" key="2">
    <source>
        <dbReference type="Pfam" id="PF24803"/>
    </source>
</evidence>
<keyword evidence="1" id="KW-0472">Membrane</keyword>
<sequence length="152" mass="17152">MSAIIPLTYRVFFLYIEPIVTIAVACYAALKPSGYLGAVASSIQHTVIHTNQTKVVLEQLGNVYLFMALNEYFVLSSTRSTTTWKRLLLALLIADCGHLVSMRGLGVQVYWNIWEWNVFTAASVLLVYFYITLRICFLFDVGMGESRKVKAL</sequence>
<evidence type="ECO:0000256" key="1">
    <source>
        <dbReference type="SAM" id="Phobius"/>
    </source>
</evidence>
<evidence type="ECO:0000313" key="3">
    <source>
        <dbReference type="EMBL" id="KIY68431.1"/>
    </source>
</evidence>
<evidence type="ECO:0000313" key="4">
    <source>
        <dbReference type="Proteomes" id="UP000054007"/>
    </source>
</evidence>
<feature type="transmembrane region" description="Helical" evidence="1">
    <location>
        <begin position="59"/>
        <end position="75"/>
    </location>
</feature>
<keyword evidence="1" id="KW-1133">Transmembrane helix</keyword>